<keyword evidence="4 5" id="KW-0732">Signal</keyword>
<feature type="signal peptide" evidence="5">
    <location>
        <begin position="1"/>
        <end position="33"/>
    </location>
</feature>
<dbReference type="GO" id="GO:0015833">
    <property type="term" value="P:peptide transport"/>
    <property type="evidence" value="ECO:0007669"/>
    <property type="project" value="TreeGrafter"/>
</dbReference>
<organism evidence="7 8">
    <name type="scientific">Lancefieldella parvula</name>
    <dbReference type="NCBI Taxonomy" id="1382"/>
    <lineage>
        <taxon>Bacteria</taxon>
        <taxon>Bacillati</taxon>
        <taxon>Actinomycetota</taxon>
        <taxon>Coriobacteriia</taxon>
        <taxon>Coriobacteriales</taxon>
        <taxon>Atopobiaceae</taxon>
        <taxon>Lancefieldella</taxon>
    </lineage>
</organism>
<comment type="similarity">
    <text evidence="2">Belongs to the bacterial solute-binding protein 5 family.</text>
</comment>
<evidence type="ECO:0000256" key="1">
    <source>
        <dbReference type="ARBA" id="ARBA00004193"/>
    </source>
</evidence>
<dbReference type="Pfam" id="PF00496">
    <property type="entry name" value="SBP_bac_5"/>
    <property type="match status" value="1"/>
</dbReference>
<proteinExistence type="inferred from homology"/>
<dbReference type="GO" id="GO:0043190">
    <property type="term" value="C:ATP-binding cassette (ABC) transporter complex"/>
    <property type="evidence" value="ECO:0007669"/>
    <property type="project" value="InterPro"/>
</dbReference>
<reference evidence="7" key="1">
    <citation type="submission" date="2020-04" db="EMBL/GenBank/DDBJ databases">
        <title>Deep metagenomics examines the oral microbiome during advanced dental caries in children, revealing novel taxa and co-occurrences with host molecules.</title>
        <authorList>
            <person name="Baker J.L."/>
            <person name="Morton J.T."/>
            <person name="Dinis M."/>
            <person name="Alvarez R."/>
            <person name="Tran N.C."/>
            <person name="Knight R."/>
            <person name="Edlund A."/>
        </authorList>
    </citation>
    <scope>NUCLEOTIDE SEQUENCE</scope>
    <source>
        <strain evidence="7">JCVI_3_bin.11</strain>
    </source>
</reference>
<dbReference type="InterPro" id="IPR000914">
    <property type="entry name" value="SBP_5_dom"/>
</dbReference>
<dbReference type="InterPro" id="IPR039424">
    <property type="entry name" value="SBP_5"/>
</dbReference>
<dbReference type="PANTHER" id="PTHR30290:SF10">
    <property type="entry name" value="PERIPLASMIC OLIGOPEPTIDE-BINDING PROTEIN-RELATED"/>
    <property type="match status" value="1"/>
</dbReference>
<protein>
    <submittedName>
        <fullName evidence="7">ABC transporter substrate-binding protein</fullName>
    </submittedName>
</protein>
<dbReference type="CDD" id="cd00995">
    <property type="entry name" value="PBP2_NikA_DppA_OppA_like"/>
    <property type="match status" value="1"/>
</dbReference>
<evidence type="ECO:0000313" key="7">
    <source>
        <dbReference type="EMBL" id="MBF4802549.1"/>
    </source>
</evidence>
<dbReference type="Gene3D" id="3.90.76.10">
    <property type="entry name" value="Dipeptide-binding Protein, Domain 1"/>
    <property type="match status" value="1"/>
</dbReference>
<feature type="domain" description="Solute-binding protein family 5" evidence="6">
    <location>
        <begin position="86"/>
        <end position="453"/>
    </location>
</feature>
<dbReference type="SUPFAM" id="SSF53850">
    <property type="entry name" value="Periplasmic binding protein-like II"/>
    <property type="match status" value="1"/>
</dbReference>
<dbReference type="InterPro" id="IPR030678">
    <property type="entry name" value="Peptide/Ni-bd"/>
</dbReference>
<evidence type="ECO:0000256" key="4">
    <source>
        <dbReference type="ARBA" id="ARBA00022729"/>
    </source>
</evidence>
<comment type="subcellular location">
    <subcellularLocation>
        <location evidence="1">Cell membrane</location>
        <topology evidence="1">Lipid-anchor</topology>
    </subcellularLocation>
</comment>
<accession>A0A9D6ABA0</accession>
<evidence type="ECO:0000256" key="3">
    <source>
        <dbReference type="ARBA" id="ARBA00022448"/>
    </source>
</evidence>
<comment type="caution">
    <text evidence="7">The sequence shown here is derived from an EMBL/GenBank/DDBJ whole genome shotgun (WGS) entry which is preliminary data.</text>
</comment>
<name>A0A9D6ABA0_9ACTN</name>
<dbReference type="PANTHER" id="PTHR30290">
    <property type="entry name" value="PERIPLASMIC BINDING COMPONENT OF ABC TRANSPORTER"/>
    <property type="match status" value="1"/>
</dbReference>
<keyword evidence="3" id="KW-0813">Transport</keyword>
<evidence type="ECO:0000256" key="5">
    <source>
        <dbReference type="SAM" id="SignalP"/>
    </source>
</evidence>
<evidence type="ECO:0000313" key="8">
    <source>
        <dbReference type="Proteomes" id="UP000787322"/>
    </source>
</evidence>
<dbReference type="InterPro" id="IPR023765">
    <property type="entry name" value="SBP_5_CS"/>
</dbReference>
<dbReference type="GO" id="GO:0042597">
    <property type="term" value="C:periplasmic space"/>
    <property type="evidence" value="ECO:0007669"/>
    <property type="project" value="UniProtKB-ARBA"/>
</dbReference>
<dbReference type="PROSITE" id="PS51257">
    <property type="entry name" value="PROKAR_LIPOPROTEIN"/>
    <property type="match status" value="1"/>
</dbReference>
<dbReference type="EMBL" id="JABZGU010000021">
    <property type="protein sequence ID" value="MBF4802549.1"/>
    <property type="molecule type" value="Genomic_DNA"/>
</dbReference>
<dbReference type="Gene3D" id="3.40.190.10">
    <property type="entry name" value="Periplasmic binding protein-like II"/>
    <property type="match status" value="1"/>
</dbReference>
<sequence length="534" mass="58721">MKEHVFNNLSRKTFLRGSLAAAVAAGSASLLSACGGSAGGDAEKKVLRFGVNNPKVTFDTQKTSGSVGVSEAVAESLLVLNPDTKEIEPNLVTGLPTVSEDGLTYSYELKDGVKFHNGETLKASDVKYTFTRMFLPATKATSIDSYAYIEGAKDIIAGKTEELSGIVIKDDRHFDIKLTQPYSTFNAIMAQFYAVIYPEKACKEAGEAWGTETNFIGTGAFKLVSNDSTTEVVLEGFADYHEGKPGLDELRFVYIDDANTRILNYKNNDVDLVFISQSLIQQYQNDESISKEIVNYTPASTQFVNLNLKSENLKDVRVRQALSMAIDRDTICSTILSGVAKPAKSFIPSSETGYNESAPEFEYNVDKAKQLLAQAGVSNLTLNAQVRSQDQNLMVALQDAWSKIGVTCNVSVIDSGVWSDARTNGELEVTLVTWSTLSFQGVEHMGSYFRSDRAAKKSSFYNSTEFDSLVDQARSTVNDNDKVLELTRQADSLMTHTDYACLPIDWPQMPYVLKPEFTGLTVLVNPHFDKVKKK</sequence>
<dbReference type="PROSITE" id="PS01040">
    <property type="entry name" value="SBP_BACTERIAL_5"/>
    <property type="match status" value="1"/>
</dbReference>
<dbReference type="Proteomes" id="UP000787322">
    <property type="component" value="Unassembled WGS sequence"/>
</dbReference>
<dbReference type="GO" id="GO:1904680">
    <property type="term" value="F:peptide transmembrane transporter activity"/>
    <property type="evidence" value="ECO:0007669"/>
    <property type="project" value="TreeGrafter"/>
</dbReference>
<dbReference type="AlphaFoldDB" id="A0A9D6ABA0"/>
<dbReference type="PROSITE" id="PS51318">
    <property type="entry name" value="TAT"/>
    <property type="match status" value="1"/>
</dbReference>
<dbReference type="PIRSF" id="PIRSF002741">
    <property type="entry name" value="MppA"/>
    <property type="match status" value="1"/>
</dbReference>
<feature type="chain" id="PRO_5039724286" evidence="5">
    <location>
        <begin position="34"/>
        <end position="534"/>
    </location>
</feature>
<evidence type="ECO:0000256" key="2">
    <source>
        <dbReference type="ARBA" id="ARBA00005695"/>
    </source>
</evidence>
<dbReference type="Gene3D" id="3.10.105.10">
    <property type="entry name" value="Dipeptide-binding Protein, Domain 3"/>
    <property type="match status" value="1"/>
</dbReference>
<gene>
    <name evidence="7" type="ORF">HXK24_01815</name>
</gene>
<dbReference type="InterPro" id="IPR006311">
    <property type="entry name" value="TAT_signal"/>
</dbReference>
<evidence type="ECO:0000259" key="6">
    <source>
        <dbReference type="Pfam" id="PF00496"/>
    </source>
</evidence>